<name>A0A8J2PUQ0_9HEXA</name>
<dbReference type="Proteomes" id="UP000708208">
    <property type="component" value="Unassembled WGS sequence"/>
</dbReference>
<sequence>MDLPLKVPFPPEDKCNLSELILLTEKKAELEERIIAENVDISIPNAYLINKDPYTEVKLPLLTTSEDDSSDSDNEDGADPSQKVPPVTPATAKKPAERKPSLKILPNTLSPKHLRKCPPHKSSKRKSGSVKEKNKRHPPSSAQPQPSDLYTFECLNDLQVCADNQNEVLSNYLYGEAVTHNKSGAEARTETEIYKEDATTGKFVKVERIKDNSKANEGNSKIWWQKPKRRNLWGNPFIRAGSTLFSHVELQRTAIPPLKSKLGVKTSNFGCQFPPLYSIHDRKIPDGQEGTDDDVEHVYDGVHIRDIGKYCPEHPLHSGCSSRIIAISKHGIVSTERSTGSSRCFIEPLIRPKPAPLPLEPDIVKKDSKEFIPPKSEGKPSPVIIKSSGELAQHLSQFTQKSQSQGRDYESSSSQDEDIQERVRRARRQRRRNYQSKRNKNPGAETLPSRTQIVQSIKEPITFTRPGFSMANFLNLNPVQRLKFMRESFKNSQSAVRG</sequence>
<feature type="compositionally biased region" description="Polar residues" evidence="1">
    <location>
        <begin position="395"/>
        <end position="406"/>
    </location>
</feature>
<comment type="caution">
    <text evidence="2">The sequence shown here is derived from an EMBL/GenBank/DDBJ whole genome shotgun (WGS) entry which is preliminary data.</text>
</comment>
<accession>A0A8J2PUQ0</accession>
<feature type="compositionally biased region" description="Basic residues" evidence="1">
    <location>
        <begin position="424"/>
        <end position="440"/>
    </location>
</feature>
<feature type="region of interest" description="Disordered" evidence="1">
    <location>
        <begin position="395"/>
        <end position="452"/>
    </location>
</feature>
<keyword evidence="3" id="KW-1185">Reference proteome</keyword>
<feature type="compositionally biased region" description="Acidic residues" evidence="1">
    <location>
        <begin position="65"/>
        <end position="78"/>
    </location>
</feature>
<evidence type="ECO:0000256" key="1">
    <source>
        <dbReference type="SAM" id="MobiDB-lite"/>
    </source>
</evidence>
<gene>
    <name evidence="2" type="ORF">AFUS01_LOCUS47080</name>
</gene>
<proteinExistence type="predicted"/>
<evidence type="ECO:0000313" key="2">
    <source>
        <dbReference type="EMBL" id="CAG7838065.1"/>
    </source>
</evidence>
<reference evidence="2" key="1">
    <citation type="submission" date="2021-06" db="EMBL/GenBank/DDBJ databases">
        <authorList>
            <person name="Hodson N. C."/>
            <person name="Mongue J. A."/>
            <person name="Jaron S. K."/>
        </authorList>
    </citation>
    <scope>NUCLEOTIDE SEQUENCE</scope>
</reference>
<feature type="region of interest" description="Disordered" evidence="1">
    <location>
        <begin position="64"/>
        <end position="148"/>
    </location>
</feature>
<feature type="compositionally biased region" description="Basic residues" evidence="1">
    <location>
        <begin position="112"/>
        <end position="138"/>
    </location>
</feature>
<dbReference type="EMBL" id="CAJVCH010571638">
    <property type="protein sequence ID" value="CAG7838065.1"/>
    <property type="molecule type" value="Genomic_DNA"/>
</dbReference>
<dbReference type="AlphaFoldDB" id="A0A8J2PUQ0"/>
<evidence type="ECO:0000313" key="3">
    <source>
        <dbReference type="Proteomes" id="UP000708208"/>
    </source>
</evidence>
<protein>
    <submittedName>
        <fullName evidence="2">Uncharacterized protein</fullName>
    </submittedName>
</protein>
<organism evidence="2 3">
    <name type="scientific">Allacma fusca</name>
    <dbReference type="NCBI Taxonomy" id="39272"/>
    <lineage>
        <taxon>Eukaryota</taxon>
        <taxon>Metazoa</taxon>
        <taxon>Ecdysozoa</taxon>
        <taxon>Arthropoda</taxon>
        <taxon>Hexapoda</taxon>
        <taxon>Collembola</taxon>
        <taxon>Symphypleona</taxon>
        <taxon>Sminthuridae</taxon>
        <taxon>Allacma</taxon>
    </lineage>
</organism>